<gene>
    <name evidence="2" type="ORF">GCM10007977_092780</name>
</gene>
<evidence type="ECO:0000313" key="2">
    <source>
        <dbReference type="EMBL" id="GGM76726.1"/>
    </source>
</evidence>
<dbReference type="RefSeq" id="WP_190256487.1">
    <property type="nucleotide sequence ID" value="NZ_BMPI01000073.1"/>
</dbReference>
<feature type="domain" description="Roadblock/LAMTOR2" evidence="1">
    <location>
        <begin position="12"/>
        <end position="102"/>
    </location>
</feature>
<dbReference type="AlphaFoldDB" id="A0A917X6C4"/>
<proteinExistence type="predicted"/>
<keyword evidence="3" id="KW-1185">Reference proteome</keyword>
<reference evidence="2" key="1">
    <citation type="journal article" date="2014" name="Int. J. Syst. Evol. Microbiol.">
        <title>Complete genome sequence of Corynebacterium casei LMG S-19264T (=DSM 44701T), isolated from a smear-ripened cheese.</title>
        <authorList>
            <consortium name="US DOE Joint Genome Institute (JGI-PGF)"/>
            <person name="Walter F."/>
            <person name="Albersmeier A."/>
            <person name="Kalinowski J."/>
            <person name="Ruckert C."/>
        </authorList>
    </citation>
    <scope>NUCLEOTIDE SEQUENCE</scope>
    <source>
        <strain evidence="2">JCM 19831</strain>
    </source>
</reference>
<dbReference type="EMBL" id="BMPI01000073">
    <property type="protein sequence ID" value="GGM76726.1"/>
    <property type="molecule type" value="Genomic_DNA"/>
</dbReference>
<dbReference type="InterPro" id="IPR053141">
    <property type="entry name" value="Mycobact_SerProt_Inhib_Rv3364c"/>
</dbReference>
<organism evidence="2 3">
    <name type="scientific">Dactylosporangium sucinum</name>
    <dbReference type="NCBI Taxonomy" id="1424081"/>
    <lineage>
        <taxon>Bacteria</taxon>
        <taxon>Bacillati</taxon>
        <taxon>Actinomycetota</taxon>
        <taxon>Actinomycetes</taxon>
        <taxon>Micromonosporales</taxon>
        <taxon>Micromonosporaceae</taxon>
        <taxon>Dactylosporangium</taxon>
    </lineage>
</organism>
<dbReference type="Proteomes" id="UP000642070">
    <property type="component" value="Unassembled WGS sequence"/>
</dbReference>
<sequence>MTVAQGHGGGLNWLLDDLVGRVPAVRQSVVLSVDGLMMGASRGLTQEDAEHLSAVAAGFQSLARGAGRHFGGGPVRQTIIEMESAFLFVTAAGRGACLAVLAEADADIGLIAYEMAMLVQRVGQNLSASARPAGA</sequence>
<dbReference type="SMART" id="SM00960">
    <property type="entry name" value="Robl_LC7"/>
    <property type="match status" value="1"/>
</dbReference>
<dbReference type="SUPFAM" id="SSF103196">
    <property type="entry name" value="Roadblock/LC7 domain"/>
    <property type="match status" value="1"/>
</dbReference>
<dbReference type="Pfam" id="PF03259">
    <property type="entry name" value="Robl_LC7"/>
    <property type="match status" value="1"/>
</dbReference>
<reference evidence="2" key="2">
    <citation type="submission" date="2020-09" db="EMBL/GenBank/DDBJ databases">
        <authorList>
            <person name="Sun Q."/>
            <person name="Ohkuma M."/>
        </authorList>
    </citation>
    <scope>NUCLEOTIDE SEQUENCE</scope>
    <source>
        <strain evidence="2">JCM 19831</strain>
    </source>
</reference>
<protein>
    <submittedName>
        <fullName evidence="2">Dynein regulation protein LC7</fullName>
    </submittedName>
</protein>
<dbReference type="Gene3D" id="3.30.450.30">
    <property type="entry name" value="Dynein light chain 2a, cytoplasmic"/>
    <property type="match status" value="1"/>
</dbReference>
<dbReference type="InterPro" id="IPR004942">
    <property type="entry name" value="Roadblock/LAMTOR2_dom"/>
</dbReference>
<name>A0A917X6C4_9ACTN</name>
<dbReference type="PANTHER" id="PTHR36222:SF1">
    <property type="entry name" value="SERINE PROTEASE INHIBITOR RV3364C"/>
    <property type="match status" value="1"/>
</dbReference>
<evidence type="ECO:0000313" key="3">
    <source>
        <dbReference type="Proteomes" id="UP000642070"/>
    </source>
</evidence>
<accession>A0A917X6C4</accession>
<dbReference type="PANTHER" id="PTHR36222">
    <property type="entry name" value="SERINE PROTEASE INHIBITOR RV3364C"/>
    <property type="match status" value="1"/>
</dbReference>
<comment type="caution">
    <text evidence="2">The sequence shown here is derived from an EMBL/GenBank/DDBJ whole genome shotgun (WGS) entry which is preliminary data.</text>
</comment>
<evidence type="ECO:0000259" key="1">
    <source>
        <dbReference type="SMART" id="SM00960"/>
    </source>
</evidence>